<dbReference type="AlphaFoldDB" id="A0A6V8KGV1"/>
<dbReference type="RefSeq" id="WP_173068280.1">
    <property type="nucleotide sequence ID" value="NZ_BAABGO010000077.1"/>
</dbReference>
<evidence type="ECO:0000313" key="4">
    <source>
        <dbReference type="Proteomes" id="UP000482800"/>
    </source>
</evidence>
<sequence>MNDDFLGTGWRFPILPDEAGRLPYASGEESIAHCLRALLLTGLGERVMRPDFGTRAPDLVFAPDSVQNLHDLEDSIRDAVRQFEPRVELDEVRAEVAPGPAGSSPRSVATRSDGAGLPEPSASGASATSGAPGEEGVVTVSVTYRIRRTNTRANLVFPYYLGLVRGVS</sequence>
<dbReference type="EMBL" id="BLPF01000003">
    <property type="protein sequence ID" value="GFJ84452.1"/>
    <property type="molecule type" value="Genomic_DNA"/>
</dbReference>
<evidence type="ECO:0000256" key="1">
    <source>
        <dbReference type="SAM" id="MobiDB-lite"/>
    </source>
</evidence>
<organism evidence="3 4">
    <name type="scientific">Phytohabitans houttuyneae</name>
    <dbReference type="NCBI Taxonomy" id="1076126"/>
    <lineage>
        <taxon>Bacteria</taxon>
        <taxon>Bacillati</taxon>
        <taxon>Actinomycetota</taxon>
        <taxon>Actinomycetes</taxon>
        <taxon>Micromonosporales</taxon>
        <taxon>Micromonosporaceae</taxon>
    </lineage>
</organism>
<dbReference type="Proteomes" id="UP000482800">
    <property type="component" value="Unassembled WGS sequence"/>
</dbReference>
<dbReference type="InterPro" id="IPR007048">
    <property type="entry name" value="IraD/Gp25-like"/>
</dbReference>
<feature type="compositionally biased region" description="Low complexity" evidence="1">
    <location>
        <begin position="118"/>
        <end position="134"/>
    </location>
</feature>
<protein>
    <submittedName>
        <fullName evidence="3">Baseplate protein</fullName>
    </submittedName>
</protein>
<feature type="domain" description="IraD/Gp25-like" evidence="2">
    <location>
        <begin position="26"/>
        <end position="96"/>
    </location>
</feature>
<accession>A0A6V8KGV1</accession>
<reference evidence="3 4" key="2">
    <citation type="submission" date="2020-03" db="EMBL/GenBank/DDBJ databases">
        <authorList>
            <person name="Ichikawa N."/>
            <person name="Kimura A."/>
            <person name="Kitahashi Y."/>
            <person name="Uohara A."/>
        </authorList>
    </citation>
    <scope>NUCLEOTIDE SEQUENCE [LARGE SCALE GENOMIC DNA]</scope>
    <source>
        <strain evidence="3 4">NBRC 108639</strain>
    </source>
</reference>
<reference evidence="3 4" key="1">
    <citation type="submission" date="2020-03" db="EMBL/GenBank/DDBJ databases">
        <title>Whole genome shotgun sequence of Phytohabitans houttuyneae NBRC 108639.</title>
        <authorList>
            <person name="Komaki H."/>
            <person name="Tamura T."/>
        </authorList>
    </citation>
    <scope>NUCLEOTIDE SEQUENCE [LARGE SCALE GENOMIC DNA]</scope>
    <source>
        <strain evidence="3 4">NBRC 108639</strain>
    </source>
</reference>
<keyword evidence="4" id="KW-1185">Reference proteome</keyword>
<name>A0A6V8KGV1_9ACTN</name>
<proteinExistence type="predicted"/>
<dbReference type="Gene3D" id="3.10.450.40">
    <property type="match status" value="1"/>
</dbReference>
<evidence type="ECO:0000313" key="3">
    <source>
        <dbReference type="EMBL" id="GFJ84452.1"/>
    </source>
</evidence>
<comment type="caution">
    <text evidence="3">The sequence shown here is derived from an EMBL/GenBank/DDBJ whole genome shotgun (WGS) entry which is preliminary data.</text>
</comment>
<dbReference type="SUPFAM" id="SSF160719">
    <property type="entry name" value="gpW/gp25-like"/>
    <property type="match status" value="1"/>
</dbReference>
<dbReference type="Pfam" id="PF04965">
    <property type="entry name" value="GPW_gp25"/>
    <property type="match status" value="1"/>
</dbReference>
<gene>
    <name evidence="3" type="ORF">Phou_086320</name>
</gene>
<evidence type="ECO:0000259" key="2">
    <source>
        <dbReference type="Pfam" id="PF04965"/>
    </source>
</evidence>
<feature type="region of interest" description="Disordered" evidence="1">
    <location>
        <begin position="94"/>
        <end position="134"/>
    </location>
</feature>